<dbReference type="Proteomes" id="UP001195769">
    <property type="component" value="Unassembled WGS sequence"/>
</dbReference>
<gene>
    <name evidence="1" type="ORF">F5891DRAFT_937224</name>
</gene>
<keyword evidence="2" id="KW-1185">Reference proteome</keyword>
<comment type="caution">
    <text evidence="1">The sequence shown here is derived from an EMBL/GenBank/DDBJ whole genome shotgun (WGS) entry which is preliminary data.</text>
</comment>
<dbReference type="EMBL" id="JABBWK010000001">
    <property type="protein sequence ID" value="KAG1908762.1"/>
    <property type="molecule type" value="Genomic_DNA"/>
</dbReference>
<reference evidence="1" key="1">
    <citation type="journal article" date="2020" name="New Phytol.">
        <title>Comparative genomics reveals dynamic genome evolution in host specialist ectomycorrhizal fungi.</title>
        <authorList>
            <person name="Lofgren L.A."/>
            <person name="Nguyen N.H."/>
            <person name="Vilgalys R."/>
            <person name="Ruytinx J."/>
            <person name="Liao H.L."/>
            <person name="Branco S."/>
            <person name="Kuo A."/>
            <person name="LaButti K."/>
            <person name="Lipzen A."/>
            <person name="Andreopoulos W."/>
            <person name="Pangilinan J."/>
            <person name="Riley R."/>
            <person name="Hundley H."/>
            <person name="Na H."/>
            <person name="Barry K."/>
            <person name="Grigoriev I.V."/>
            <person name="Stajich J.E."/>
            <person name="Kennedy P.G."/>
        </authorList>
    </citation>
    <scope>NUCLEOTIDE SEQUENCE</scope>
    <source>
        <strain evidence="1">FC203</strain>
    </source>
</reference>
<evidence type="ECO:0000313" key="1">
    <source>
        <dbReference type="EMBL" id="KAG1908762.1"/>
    </source>
</evidence>
<feature type="non-terminal residue" evidence="1">
    <location>
        <position position="1"/>
    </location>
</feature>
<dbReference type="GeneID" id="64668384"/>
<dbReference type="RefSeq" id="XP_041234337.1">
    <property type="nucleotide sequence ID" value="XM_041374086.1"/>
</dbReference>
<organism evidence="1 2">
    <name type="scientific">Suillus fuscotomentosus</name>
    <dbReference type="NCBI Taxonomy" id="1912939"/>
    <lineage>
        <taxon>Eukaryota</taxon>
        <taxon>Fungi</taxon>
        <taxon>Dikarya</taxon>
        <taxon>Basidiomycota</taxon>
        <taxon>Agaricomycotina</taxon>
        <taxon>Agaricomycetes</taxon>
        <taxon>Agaricomycetidae</taxon>
        <taxon>Boletales</taxon>
        <taxon>Suillineae</taxon>
        <taxon>Suillaceae</taxon>
        <taxon>Suillus</taxon>
    </lineage>
</organism>
<name>A0AAD4EMD7_9AGAM</name>
<proteinExistence type="predicted"/>
<sequence>PSAYAMRKLDKGEYIELWYFTNEGLDEALTRKAVVEDDAMVLSTLADGSMAWITAALAHNASSVINDEDLTFEDFCQACPRFITVIEEADWPMDRVRMLAIFWKNIQVHEFRSMRDPM</sequence>
<accession>A0AAD4EMD7</accession>
<protein>
    <submittedName>
        <fullName evidence="1">Uncharacterized protein</fullName>
    </submittedName>
</protein>
<dbReference type="AlphaFoldDB" id="A0AAD4EMD7"/>
<evidence type="ECO:0000313" key="2">
    <source>
        <dbReference type="Proteomes" id="UP001195769"/>
    </source>
</evidence>